<dbReference type="Pfam" id="PF19451">
    <property type="entry name" value="DUF5989"/>
    <property type="match status" value="1"/>
</dbReference>
<dbReference type="KEGG" id="fmr:Fuma_05424"/>
<evidence type="ECO:0000256" key="1">
    <source>
        <dbReference type="SAM" id="Phobius"/>
    </source>
</evidence>
<accession>A0A1P8WNX1</accession>
<reference evidence="2 3" key="1">
    <citation type="journal article" date="2016" name="Front. Microbiol.">
        <title>Fuerstia marisgermanicae gen. nov., sp. nov., an Unusual Member of the Phylum Planctomycetes from the German Wadden Sea.</title>
        <authorList>
            <person name="Kohn T."/>
            <person name="Heuer A."/>
            <person name="Jogler M."/>
            <person name="Vollmers J."/>
            <person name="Boedeker C."/>
            <person name="Bunk B."/>
            <person name="Rast P."/>
            <person name="Borchert D."/>
            <person name="Glockner I."/>
            <person name="Freese H.M."/>
            <person name="Klenk H.P."/>
            <person name="Overmann J."/>
            <person name="Kaster A.K."/>
            <person name="Rohde M."/>
            <person name="Wiegand S."/>
            <person name="Jogler C."/>
        </authorList>
    </citation>
    <scope>NUCLEOTIDE SEQUENCE [LARGE SCALE GENOMIC DNA]</scope>
    <source>
        <strain evidence="2 3">NH11</strain>
    </source>
</reference>
<dbReference type="OrthoDB" id="291192at2"/>
<dbReference type="STRING" id="1891926.Fuma_05424"/>
<dbReference type="AlphaFoldDB" id="A0A1P8WNX1"/>
<dbReference type="InterPro" id="IPR046031">
    <property type="entry name" value="DUF5989"/>
</dbReference>
<sequence length="73" mass="8283">MTDKTSDHQPTKSETEFEQLAGEDDMGLLAEFWLFIKEEKKWWLTPIIVVSLLVGGLVYLTSSGVAPFIYALF</sequence>
<proteinExistence type="predicted"/>
<gene>
    <name evidence="2" type="ORF">Fuma_05424</name>
</gene>
<keyword evidence="1" id="KW-0812">Transmembrane</keyword>
<dbReference type="RefSeq" id="WP_077026874.1">
    <property type="nucleotide sequence ID" value="NZ_CP017641.1"/>
</dbReference>
<evidence type="ECO:0000313" key="3">
    <source>
        <dbReference type="Proteomes" id="UP000187735"/>
    </source>
</evidence>
<protein>
    <submittedName>
        <fullName evidence="2">Uncharacterized protein</fullName>
    </submittedName>
</protein>
<organism evidence="2 3">
    <name type="scientific">Fuerstiella marisgermanici</name>
    <dbReference type="NCBI Taxonomy" id="1891926"/>
    <lineage>
        <taxon>Bacteria</taxon>
        <taxon>Pseudomonadati</taxon>
        <taxon>Planctomycetota</taxon>
        <taxon>Planctomycetia</taxon>
        <taxon>Planctomycetales</taxon>
        <taxon>Planctomycetaceae</taxon>
        <taxon>Fuerstiella</taxon>
    </lineage>
</organism>
<keyword evidence="1" id="KW-1133">Transmembrane helix</keyword>
<dbReference type="EMBL" id="CP017641">
    <property type="protein sequence ID" value="APZ95762.1"/>
    <property type="molecule type" value="Genomic_DNA"/>
</dbReference>
<dbReference type="Proteomes" id="UP000187735">
    <property type="component" value="Chromosome"/>
</dbReference>
<keyword evidence="3" id="KW-1185">Reference proteome</keyword>
<keyword evidence="1" id="KW-0472">Membrane</keyword>
<evidence type="ECO:0000313" key="2">
    <source>
        <dbReference type="EMBL" id="APZ95762.1"/>
    </source>
</evidence>
<name>A0A1P8WNX1_9PLAN</name>
<feature type="transmembrane region" description="Helical" evidence="1">
    <location>
        <begin position="42"/>
        <end position="70"/>
    </location>
</feature>